<dbReference type="STRING" id="1618574.UT24_C0029G0010"/>
<reference evidence="1 2" key="1">
    <citation type="journal article" date="2015" name="Nature">
        <title>rRNA introns, odd ribosomes, and small enigmatic genomes across a large radiation of phyla.</title>
        <authorList>
            <person name="Brown C.T."/>
            <person name="Hug L.A."/>
            <person name="Thomas B.C."/>
            <person name="Sharon I."/>
            <person name="Castelle C.J."/>
            <person name="Singh A."/>
            <person name="Wilkins M.J."/>
            <person name="Williams K.H."/>
            <person name="Banfield J.F."/>
        </authorList>
    </citation>
    <scope>NUCLEOTIDE SEQUENCE [LARGE SCALE GENOMIC DNA]</scope>
</reference>
<dbReference type="Proteomes" id="UP000033881">
    <property type="component" value="Unassembled WGS sequence"/>
</dbReference>
<evidence type="ECO:0000313" key="2">
    <source>
        <dbReference type="Proteomes" id="UP000033881"/>
    </source>
</evidence>
<proteinExistence type="predicted"/>
<evidence type="ECO:0000313" key="1">
    <source>
        <dbReference type="EMBL" id="KKQ98998.1"/>
    </source>
</evidence>
<gene>
    <name evidence="1" type="ORF">UT24_C0029G0010</name>
</gene>
<sequence length="373" mass="43179">MREVKGDFSYAPEEVKDEWMDLMTDISNASLKVERKKWEHFRPDFLDTQSRNYDAQQVLKSMSERRILYQQSKIEQMEGHIKIKTDMPITVIPIGDIHLGSVYHNHELFQKHITTIMETPGVYVLFLGNEVDNAIPAKFPANLLANSIPPQEQFKIMQYYIKMLDKDNRVLGAVVSDCHQGWSWSVAGIDGHELLYGYKGRKFPVLENGGLLHLFVGKGRNVQDYNIGLWHKQGPFNSRFNPEHALRQNRRLYHESKTDAEIGAHYHNTTASASYEGTKTEMRPVHWIRVGTYKGVPFADEKDFITDKWISEKAGTSGQRPGTALHFWADRHEIDDSIDFDTAIEKHMAIRTYALIQEMGLEERFLKLLNIKR</sequence>
<dbReference type="EMBL" id="LBWB01000029">
    <property type="protein sequence ID" value="KKQ98998.1"/>
    <property type="molecule type" value="Genomic_DNA"/>
</dbReference>
<protein>
    <recommendedName>
        <fullName evidence="3">Calcineurin-like phosphoesterase domain-containing protein</fullName>
    </recommendedName>
</protein>
<dbReference type="AlphaFoldDB" id="A0A0G0M481"/>
<comment type="caution">
    <text evidence="1">The sequence shown here is derived from an EMBL/GenBank/DDBJ whole genome shotgun (WGS) entry which is preliminary data.</text>
</comment>
<organism evidence="1 2">
    <name type="scientific">Candidatus Woesebacteria bacterium GW2011_GWB1_39_12</name>
    <dbReference type="NCBI Taxonomy" id="1618574"/>
    <lineage>
        <taxon>Bacteria</taxon>
        <taxon>Candidatus Woeseibacteriota</taxon>
    </lineage>
</organism>
<accession>A0A0G0M481</accession>
<evidence type="ECO:0008006" key="3">
    <source>
        <dbReference type="Google" id="ProtNLM"/>
    </source>
</evidence>
<name>A0A0G0M481_9BACT</name>